<dbReference type="PROSITE" id="PS51819">
    <property type="entry name" value="VOC"/>
    <property type="match status" value="1"/>
</dbReference>
<dbReference type="InterPro" id="IPR029068">
    <property type="entry name" value="Glyas_Bleomycin-R_OHBP_Dase"/>
</dbReference>
<accession>A0ABZ0HTS9</accession>
<proteinExistence type="predicted"/>
<dbReference type="SUPFAM" id="SSF54593">
    <property type="entry name" value="Glyoxalase/Bleomycin resistance protein/Dihydroxybiphenyl dioxygenase"/>
    <property type="match status" value="1"/>
</dbReference>
<dbReference type="InterPro" id="IPR037523">
    <property type="entry name" value="VOC_core"/>
</dbReference>
<feature type="domain" description="VOC" evidence="1">
    <location>
        <begin position="4"/>
        <end position="118"/>
    </location>
</feature>
<dbReference type="InterPro" id="IPR052164">
    <property type="entry name" value="Anthracycline_SecMetBiosynth"/>
</dbReference>
<evidence type="ECO:0000313" key="2">
    <source>
        <dbReference type="EMBL" id="WOJ89809.1"/>
    </source>
</evidence>
<reference evidence="2 3" key="1">
    <citation type="submission" date="2023-10" db="EMBL/GenBank/DDBJ databases">
        <title>Novel methanotroph of the genus Methylocapsa from a subarctic wetland.</title>
        <authorList>
            <person name="Belova S.E."/>
            <person name="Oshkin I.Y."/>
            <person name="Miroshnikov K."/>
            <person name="Dedysh S.N."/>
        </authorList>
    </citation>
    <scope>NUCLEOTIDE SEQUENCE [LARGE SCALE GENOMIC DNA]</scope>
    <source>
        <strain evidence="2 3">RX1</strain>
    </source>
</reference>
<dbReference type="EMBL" id="CP136862">
    <property type="protein sequence ID" value="WOJ89809.1"/>
    <property type="molecule type" value="Genomic_DNA"/>
</dbReference>
<dbReference type="Pfam" id="PF00903">
    <property type="entry name" value="Glyoxalase"/>
    <property type="match status" value="1"/>
</dbReference>
<dbReference type="Gene3D" id="3.10.180.10">
    <property type="entry name" value="2,3-Dihydroxybiphenyl 1,2-Dioxygenase, domain 1"/>
    <property type="match status" value="1"/>
</dbReference>
<gene>
    <name evidence="2" type="ORF">RZS28_00395</name>
</gene>
<evidence type="ECO:0000259" key="1">
    <source>
        <dbReference type="PROSITE" id="PS51819"/>
    </source>
</evidence>
<dbReference type="Proteomes" id="UP001626536">
    <property type="component" value="Chromosome"/>
</dbReference>
<dbReference type="PANTHER" id="PTHR33993:SF14">
    <property type="entry name" value="GB|AAF24581.1"/>
    <property type="match status" value="1"/>
</dbReference>
<protein>
    <submittedName>
        <fullName evidence="2">VOC family protein</fullName>
    </submittedName>
</protein>
<sequence>MANPFVHVELATTDADAAKAFYQSLFDWKLQDVEIGPGFTYTMIGVGEGTGGGLMKHPIPGAPSAWLPYVLVEDVGAAAAKAKSLGASVVKDVTEVPNTGSFAIIIDPTGAALGLWQPKAR</sequence>
<evidence type="ECO:0000313" key="3">
    <source>
        <dbReference type="Proteomes" id="UP001626536"/>
    </source>
</evidence>
<dbReference type="InterPro" id="IPR004360">
    <property type="entry name" value="Glyas_Fos-R_dOase_dom"/>
</dbReference>
<keyword evidence="3" id="KW-1185">Reference proteome</keyword>
<dbReference type="PANTHER" id="PTHR33993">
    <property type="entry name" value="GLYOXALASE-RELATED"/>
    <property type="match status" value="1"/>
</dbReference>
<name>A0ABZ0HTS9_9HYPH</name>
<dbReference type="CDD" id="cd07247">
    <property type="entry name" value="SgaA_N_like"/>
    <property type="match status" value="1"/>
</dbReference>
<organism evidence="2 3">
    <name type="scientific">Methylocapsa polymorpha</name>
    <dbReference type="NCBI Taxonomy" id="3080828"/>
    <lineage>
        <taxon>Bacteria</taxon>
        <taxon>Pseudomonadati</taxon>
        <taxon>Pseudomonadota</taxon>
        <taxon>Alphaproteobacteria</taxon>
        <taxon>Hyphomicrobiales</taxon>
        <taxon>Beijerinckiaceae</taxon>
        <taxon>Methylocapsa</taxon>
    </lineage>
</organism>
<dbReference type="RefSeq" id="WP_407339255.1">
    <property type="nucleotide sequence ID" value="NZ_CP136862.1"/>
</dbReference>